<gene>
    <name evidence="2" type="ORF">HWI92_15350</name>
</gene>
<keyword evidence="1" id="KW-0732">Signal</keyword>
<evidence type="ECO:0000313" key="2">
    <source>
        <dbReference type="EMBL" id="QRR02184.1"/>
    </source>
</evidence>
<proteinExistence type="predicted"/>
<evidence type="ECO:0008006" key="4">
    <source>
        <dbReference type="Google" id="ProtNLM"/>
    </source>
</evidence>
<name>A0ABX7I7X0_9BACT</name>
<reference evidence="2 3" key="1">
    <citation type="submission" date="2020-06" db="EMBL/GenBank/DDBJ databases">
        <title>Dyadobacter sandarakinus sp. nov., isolated from the soil of the Arctic Yellow River Station.</title>
        <authorList>
            <person name="Zhang Y."/>
            <person name="Peng F."/>
        </authorList>
    </citation>
    <scope>NUCLEOTIDE SEQUENCE [LARGE SCALE GENOMIC DNA]</scope>
    <source>
        <strain evidence="2 3">Q3-56</strain>
    </source>
</reference>
<feature type="chain" id="PRO_5047388088" description="Secreted protein" evidence="1">
    <location>
        <begin position="22"/>
        <end position="235"/>
    </location>
</feature>
<dbReference type="RefSeq" id="WP_204656851.1">
    <property type="nucleotide sequence ID" value="NZ_CP056775.1"/>
</dbReference>
<dbReference type="EMBL" id="CP056775">
    <property type="protein sequence ID" value="QRR02184.1"/>
    <property type="molecule type" value="Genomic_DNA"/>
</dbReference>
<evidence type="ECO:0000256" key="1">
    <source>
        <dbReference type="SAM" id="SignalP"/>
    </source>
</evidence>
<dbReference type="Proteomes" id="UP000612680">
    <property type="component" value="Chromosome"/>
</dbReference>
<evidence type="ECO:0000313" key="3">
    <source>
        <dbReference type="Proteomes" id="UP000612680"/>
    </source>
</evidence>
<accession>A0ABX7I7X0</accession>
<organism evidence="2 3">
    <name type="scientific">Dyadobacter sandarakinus</name>
    <dbReference type="NCBI Taxonomy" id="2747268"/>
    <lineage>
        <taxon>Bacteria</taxon>
        <taxon>Pseudomonadati</taxon>
        <taxon>Bacteroidota</taxon>
        <taxon>Cytophagia</taxon>
        <taxon>Cytophagales</taxon>
        <taxon>Spirosomataceae</taxon>
        <taxon>Dyadobacter</taxon>
    </lineage>
</organism>
<sequence length="235" mass="26054">MMRIFYKILFLVCFCFPAAYGQLTIFNVSSSEITEKNGLSFQQQFEVQDVVVSTTTMTYGLGKDWEAGVNVFNIDYEKASHHFIRNDSTTHDPYAPLVLINSQKLFEITNFLGIGIGGQAGTNISRNKHFVYFTYGNLAASLADKRYKLAAGGYYGNNGYLGEGKVAGFQAGLDAGIWYEKIHLLADWLSGDHAKGALSAGIGIYFFKKLPISAGWQRSNFDGSQGWVLQLTYVP</sequence>
<keyword evidence="3" id="KW-1185">Reference proteome</keyword>
<protein>
    <recommendedName>
        <fullName evidence="4">Secreted protein</fullName>
    </recommendedName>
</protein>
<feature type="signal peptide" evidence="1">
    <location>
        <begin position="1"/>
        <end position="21"/>
    </location>
</feature>